<dbReference type="EnsemblPlants" id="MELO3C029731.2.1">
    <property type="protein sequence ID" value="MELO3C029731.2.1"/>
    <property type="gene ID" value="MELO3C029731.2"/>
</dbReference>
<dbReference type="Gramene" id="MELO3C029731.2.1">
    <property type="protein sequence ID" value="MELO3C029731.2.1"/>
    <property type="gene ID" value="MELO3C029731.2"/>
</dbReference>
<dbReference type="AlphaFoldDB" id="A0A9I9E752"/>
<name>A0A9I9E752_CUCME</name>
<organism evidence="1">
    <name type="scientific">Cucumis melo</name>
    <name type="common">Muskmelon</name>
    <dbReference type="NCBI Taxonomy" id="3656"/>
    <lineage>
        <taxon>Eukaryota</taxon>
        <taxon>Viridiplantae</taxon>
        <taxon>Streptophyta</taxon>
        <taxon>Embryophyta</taxon>
        <taxon>Tracheophyta</taxon>
        <taxon>Spermatophyta</taxon>
        <taxon>Magnoliopsida</taxon>
        <taxon>eudicotyledons</taxon>
        <taxon>Gunneridae</taxon>
        <taxon>Pentapetalae</taxon>
        <taxon>rosids</taxon>
        <taxon>fabids</taxon>
        <taxon>Cucurbitales</taxon>
        <taxon>Cucurbitaceae</taxon>
        <taxon>Benincaseae</taxon>
        <taxon>Cucumis</taxon>
    </lineage>
</organism>
<evidence type="ECO:0000313" key="1">
    <source>
        <dbReference type="EnsemblPlants" id="MELO3C029731.2.1"/>
    </source>
</evidence>
<accession>A0A9I9E752</accession>
<protein>
    <submittedName>
        <fullName evidence="1">Uncharacterized protein</fullName>
    </submittedName>
</protein>
<proteinExistence type="predicted"/>
<reference evidence="1" key="1">
    <citation type="submission" date="2023-03" db="UniProtKB">
        <authorList>
            <consortium name="EnsemblPlants"/>
        </authorList>
    </citation>
    <scope>IDENTIFICATION</scope>
</reference>
<sequence length="67" mass="7519">MIGIYISPIGKTIISPIDKNTTTTKASAINSLKETYPCIHVGFFSIRIWLENEDKHLGPCPDFIRLV</sequence>